<dbReference type="RefSeq" id="XP_013349785.1">
    <property type="nucleotide sequence ID" value="XM_013494331.1"/>
</dbReference>
<name>U6JT29_9EIME</name>
<reference evidence="2" key="2">
    <citation type="submission" date="2013-10" db="EMBL/GenBank/DDBJ databases">
        <authorList>
            <person name="Aslett M."/>
        </authorList>
    </citation>
    <scope>NUCLEOTIDE SEQUENCE [LARGE SCALE GENOMIC DNA]</scope>
    <source>
        <strain evidence="2">Houghton</strain>
    </source>
</reference>
<dbReference type="GeneID" id="25383866"/>
<evidence type="ECO:0000313" key="2">
    <source>
        <dbReference type="EMBL" id="CDJ27207.1"/>
    </source>
</evidence>
<feature type="region of interest" description="Disordered" evidence="1">
    <location>
        <begin position="1"/>
        <end position="26"/>
    </location>
</feature>
<keyword evidence="3" id="KW-1185">Reference proteome</keyword>
<dbReference type="EMBL" id="HG679054">
    <property type="protein sequence ID" value="CDJ27207.1"/>
    <property type="molecule type" value="Genomic_DNA"/>
</dbReference>
<evidence type="ECO:0000256" key="1">
    <source>
        <dbReference type="SAM" id="MobiDB-lite"/>
    </source>
</evidence>
<protein>
    <submittedName>
        <fullName evidence="2">Uncharacterized protein</fullName>
    </submittedName>
</protein>
<feature type="compositionally biased region" description="Low complexity" evidence="1">
    <location>
        <begin position="15"/>
        <end position="26"/>
    </location>
</feature>
<gene>
    <name evidence="2" type="ORF">EMH_0100060</name>
</gene>
<sequence>MSSPSQCEEGRQDTADTSEAAAADPSAAADVAATAASPAASAAAAAEEGGALLLQVLEIGSSSALGQVQQLVLQSESSKPYNQQLFDKIAA</sequence>
<proteinExistence type="predicted"/>
<dbReference type="VEuPathDB" id="ToxoDB:EMH_0100060"/>
<accession>U6JT29</accession>
<dbReference type="AlphaFoldDB" id="U6JT29"/>
<dbReference type="Proteomes" id="UP000030744">
    <property type="component" value="Unassembled WGS sequence"/>
</dbReference>
<evidence type="ECO:0000313" key="3">
    <source>
        <dbReference type="Proteomes" id="UP000030744"/>
    </source>
</evidence>
<reference evidence="2" key="1">
    <citation type="submission" date="2013-10" db="EMBL/GenBank/DDBJ databases">
        <title>Genomic analysis of the causative agents of coccidiosis in chickens.</title>
        <authorList>
            <person name="Reid A.J."/>
            <person name="Blake D."/>
            <person name="Billington K."/>
            <person name="Browne H."/>
            <person name="Dunn M."/>
            <person name="Hung S."/>
            <person name="Kawahara F."/>
            <person name="Miranda-Saavedra D."/>
            <person name="Mourier T."/>
            <person name="Nagra H."/>
            <person name="Otto T.D."/>
            <person name="Rawlings N."/>
            <person name="Sanchez A."/>
            <person name="Sanders M."/>
            <person name="Subramaniam C."/>
            <person name="Tay Y."/>
            <person name="Dear P."/>
            <person name="Doerig C."/>
            <person name="Gruber A."/>
            <person name="Parkinson J."/>
            <person name="Shirley M."/>
            <person name="Wan K.L."/>
            <person name="Berriman M."/>
            <person name="Tomley F."/>
            <person name="Pain A."/>
        </authorList>
    </citation>
    <scope>NUCLEOTIDE SEQUENCE [LARGE SCALE GENOMIC DNA]</scope>
    <source>
        <strain evidence="2">Houghton</strain>
    </source>
</reference>
<organism evidence="2 3">
    <name type="scientific">Eimeria mitis</name>
    <dbReference type="NCBI Taxonomy" id="44415"/>
    <lineage>
        <taxon>Eukaryota</taxon>
        <taxon>Sar</taxon>
        <taxon>Alveolata</taxon>
        <taxon>Apicomplexa</taxon>
        <taxon>Conoidasida</taxon>
        <taxon>Coccidia</taxon>
        <taxon>Eucoccidiorida</taxon>
        <taxon>Eimeriorina</taxon>
        <taxon>Eimeriidae</taxon>
        <taxon>Eimeria</taxon>
    </lineage>
</organism>